<dbReference type="RefSeq" id="WP_194698144.1">
    <property type="nucleotide sequence ID" value="NZ_JADKPO010000036.1"/>
</dbReference>
<proteinExistence type="predicted"/>
<dbReference type="PROSITE" id="PS51186">
    <property type="entry name" value="GNAT"/>
    <property type="match status" value="1"/>
</dbReference>
<dbReference type="Proteomes" id="UP000660668">
    <property type="component" value="Unassembled WGS sequence"/>
</dbReference>
<keyword evidence="3" id="KW-1185">Reference proteome</keyword>
<dbReference type="CDD" id="cd04301">
    <property type="entry name" value="NAT_SF"/>
    <property type="match status" value="1"/>
</dbReference>
<feature type="domain" description="N-acetyltransferase" evidence="1">
    <location>
        <begin position="126"/>
        <end position="259"/>
    </location>
</feature>
<dbReference type="SUPFAM" id="SSF55729">
    <property type="entry name" value="Acyl-CoA N-acyltransferases (Nat)"/>
    <property type="match status" value="1"/>
</dbReference>
<protein>
    <submittedName>
        <fullName evidence="2">GNAT family N-acetyltransferase</fullName>
    </submittedName>
</protein>
<gene>
    <name evidence="2" type="ORF">ISU10_19685</name>
</gene>
<dbReference type="InterPro" id="IPR000182">
    <property type="entry name" value="GNAT_dom"/>
</dbReference>
<dbReference type="EMBL" id="JADKPO010000036">
    <property type="protein sequence ID" value="MBF4770000.1"/>
    <property type="molecule type" value="Genomic_DNA"/>
</dbReference>
<sequence>MSVPPDVVAAESRAWVWVPPNATRVETDEYLLVRMPEWFAIPLELLRFDPERPAEVVVDEMLTRARAFDQPFVNCWVKLHNDPGLDEVFSARGGELDETLDVLALDLADGLPDLGPIGHLELRWALDVATMRDNLQVSADVFGDSMPPADEIAEETQRALKDFEVGSGSVVAYLDGVPVGSGGISLVNGVARLWGGAVREEARGQGAYRAILDARLRRAASRGAHMALVTGRVQTSGPILRRAGFERYGEERSYRVPLG</sequence>
<dbReference type="Gene3D" id="3.40.630.30">
    <property type="match status" value="1"/>
</dbReference>
<dbReference type="InterPro" id="IPR016181">
    <property type="entry name" value="Acyl_CoA_acyltransferase"/>
</dbReference>
<evidence type="ECO:0000313" key="2">
    <source>
        <dbReference type="EMBL" id="MBF4770000.1"/>
    </source>
</evidence>
<accession>A0A930VSF0</accession>
<evidence type="ECO:0000313" key="3">
    <source>
        <dbReference type="Proteomes" id="UP000660668"/>
    </source>
</evidence>
<name>A0A930VSF0_9ACTN</name>
<organism evidence="2 3">
    <name type="scientific">Nocardioides agariphilus</name>
    <dbReference type="NCBI Taxonomy" id="433664"/>
    <lineage>
        <taxon>Bacteria</taxon>
        <taxon>Bacillati</taxon>
        <taxon>Actinomycetota</taxon>
        <taxon>Actinomycetes</taxon>
        <taxon>Propionibacteriales</taxon>
        <taxon>Nocardioidaceae</taxon>
        <taxon>Nocardioides</taxon>
    </lineage>
</organism>
<dbReference type="GO" id="GO:0016747">
    <property type="term" value="F:acyltransferase activity, transferring groups other than amino-acyl groups"/>
    <property type="evidence" value="ECO:0007669"/>
    <property type="project" value="InterPro"/>
</dbReference>
<comment type="caution">
    <text evidence="2">The sequence shown here is derived from an EMBL/GenBank/DDBJ whole genome shotgun (WGS) entry which is preliminary data.</text>
</comment>
<dbReference type="Pfam" id="PF00583">
    <property type="entry name" value="Acetyltransf_1"/>
    <property type="match status" value="1"/>
</dbReference>
<reference evidence="2" key="1">
    <citation type="submission" date="2020-11" db="EMBL/GenBank/DDBJ databases">
        <title>Nocardioides cynanchi sp. nov., isolated from soil of rhizosphere of Cynanchum wilfordii.</title>
        <authorList>
            <person name="Lee J.-S."/>
            <person name="Suh M.K."/>
            <person name="Kim J.-S."/>
        </authorList>
    </citation>
    <scope>NUCLEOTIDE SEQUENCE</scope>
    <source>
        <strain evidence="2">KCTC 19276</strain>
    </source>
</reference>
<dbReference type="AlphaFoldDB" id="A0A930VSF0"/>
<evidence type="ECO:0000259" key="1">
    <source>
        <dbReference type="PROSITE" id="PS51186"/>
    </source>
</evidence>